<dbReference type="Pfam" id="PF07799">
    <property type="entry name" value="DUF1643"/>
    <property type="match status" value="1"/>
</dbReference>
<dbReference type="InterPro" id="IPR012441">
    <property type="entry name" value="DUF1643"/>
</dbReference>
<keyword evidence="2" id="KW-1185">Reference proteome</keyword>
<sequence length="157" mass="17803">MKKDARLSACRLYRFALWRTWDESRPIVMFIGLNPSTADEEDDDPTLVRCMNFARSWGYGGVCTANLFAYRATEPKDMLATKKPVGRANDRWLQQLSAEAGMVIAAWGNHGTYMGRAERIRGLIPDLHYLKMNKSGQPAHPLYLKGTLVPIPMPRQC</sequence>
<organism evidence="1 2">
    <name type="scientific">Candidatus Marimicrobium litorale</name>
    <dbReference type="NCBI Taxonomy" id="2518991"/>
    <lineage>
        <taxon>Bacteria</taxon>
        <taxon>Pseudomonadati</taxon>
        <taxon>Pseudomonadota</taxon>
        <taxon>Gammaproteobacteria</taxon>
        <taxon>Cellvibrionales</taxon>
        <taxon>Halieaceae</taxon>
        <taxon>Marimicrobium</taxon>
    </lineage>
</organism>
<accession>A0ABT3T7Q8</accession>
<dbReference type="RefSeq" id="WP_279250000.1">
    <property type="nucleotide sequence ID" value="NZ_SHNO01000001.1"/>
</dbReference>
<name>A0ABT3T7Q8_9GAMM</name>
<evidence type="ECO:0000313" key="2">
    <source>
        <dbReference type="Proteomes" id="UP001143304"/>
    </source>
</evidence>
<dbReference type="EMBL" id="SHNO01000001">
    <property type="protein sequence ID" value="MCX2978303.1"/>
    <property type="molecule type" value="Genomic_DNA"/>
</dbReference>
<proteinExistence type="predicted"/>
<evidence type="ECO:0000313" key="1">
    <source>
        <dbReference type="EMBL" id="MCX2978303.1"/>
    </source>
</evidence>
<reference evidence="1" key="1">
    <citation type="submission" date="2019-02" db="EMBL/GenBank/DDBJ databases">
        <authorList>
            <person name="Li S.-H."/>
        </authorList>
    </citation>
    <scope>NUCLEOTIDE SEQUENCE</scope>
    <source>
        <strain evidence="1">IMCC11814</strain>
    </source>
</reference>
<protein>
    <submittedName>
        <fullName evidence="1">DUF1643 domain-containing protein</fullName>
    </submittedName>
</protein>
<dbReference type="Proteomes" id="UP001143304">
    <property type="component" value="Unassembled WGS sequence"/>
</dbReference>
<comment type="caution">
    <text evidence="1">The sequence shown here is derived from an EMBL/GenBank/DDBJ whole genome shotgun (WGS) entry which is preliminary data.</text>
</comment>
<gene>
    <name evidence="1" type="ORF">EYC82_13125</name>
</gene>